<feature type="non-terminal residue" evidence="1">
    <location>
        <position position="50"/>
    </location>
</feature>
<reference evidence="1" key="1">
    <citation type="submission" date="2021-06" db="EMBL/GenBank/DDBJ databases">
        <authorList>
            <person name="Kallberg Y."/>
            <person name="Tangrot J."/>
            <person name="Rosling A."/>
        </authorList>
    </citation>
    <scope>NUCLEOTIDE SEQUENCE</scope>
    <source>
        <strain evidence="1">87-6 pot B 2015</strain>
    </source>
</reference>
<dbReference type="EMBL" id="CAJVPP010016319">
    <property type="protein sequence ID" value="CAG8729231.1"/>
    <property type="molecule type" value="Genomic_DNA"/>
</dbReference>
<feature type="non-terminal residue" evidence="1">
    <location>
        <position position="1"/>
    </location>
</feature>
<organism evidence="1 2">
    <name type="scientific">Funneliformis mosseae</name>
    <name type="common">Endomycorrhizal fungus</name>
    <name type="synonym">Glomus mosseae</name>
    <dbReference type="NCBI Taxonomy" id="27381"/>
    <lineage>
        <taxon>Eukaryota</taxon>
        <taxon>Fungi</taxon>
        <taxon>Fungi incertae sedis</taxon>
        <taxon>Mucoromycota</taxon>
        <taxon>Glomeromycotina</taxon>
        <taxon>Glomeromycetes</taxon>
        <taxon>Glomerales</taxon>
        <taxon>Glomeraceae</taxon>
        <taxon>Funneliformis</taxon>
    </lineage>
</organism>
<sequence length="50" mass="5730">WQDRKKVNGLAAKYFPTTIEYGVILIPSAFRALNSVNDTNIHHYELIITP</sequence>
<name>A0A9N9NGI0_FUNMO</name>
<evidence type="ECO:0000313" key="2">
    <source>
        <dbReference type="Proteomes" id="UP000789375"/>
    </source>
</evidence>
<comment type="caution">
    <text evidence="1">The sequence shown here is derived from an EMBL/GenBank/DDBJ whole genome shotgun (WGS) entry which is preliminary data.</text>
</comment>
<accession>A0A9N9NGI0</accession>
<gene>
    <name evidence="1" type="ORF">FMOSSE_LOCUS15560</name>
</gene>
<protein>
    <submittedName>
        <fullName evidence="1">3352_t:CDS:1</fullName>
    </submittedName>
</protein>
<proteinExistence type="predicted"/>
<keyword evidence="2" id="KW-1185">Reference proteome</keyword>
<dbReference type="Proteomes" id="UP000789375">
    <property type="component" value="Unassembled WGS sequence"/>
</dbReference>
<dbReference type="AlphaFoldDB" id="A0A9N9NGI0"/>
<evidence type="ECO:0000313" key="1">
    <source>
        <dbReference type="EMBL" id="CAG8729231.1"/>
    </source>
</evidence>